<evidence type="ECO:0000313" key="3">
    <source>
        <dbReference type="Proteomes" id="UP001172101"/>
    </source>
</evidence>
<dbReference type="InterPro" id="IPR010730">
    <property type="entry name" value="HET"/>
</dbReference>
<dbReference type="PANTHER" id="PTHR24148:SF77">
    <property type="entry name" value="HETEROKARYON INCOMPATIBILITY DOMAIN-CONTAINING PROTEIN"/>
    <property type="match status" value="1"/>
</dbReference>
<evidence type="ECO:0000313" key="2">
    <source>
        <dbReference type="EMBL" id="KAK0727542.1"/>
    </source>
</evidence>
<organism evidence="2 3">
    <name type="scientific">Lasiosphaeria miniovina</name>
    <dbReference type="NCBI Taxonomy" id="1954250"/>
    <lineage>
        <taxon>Eukaryota</taxon>
        <taxon>Fungi</taxon>
        <taxon>Dikarya</taxon>
        <taxon>Ascomycota</taxon>
        <taxon>Pezizomycotina</taxon>
        <taxon>Sordariomycetes</taxon>
        <taxon>Sordariomycetidae</taxon>
        <taxon>Sordariales</taxon>
        <taxon>Lasiosphaeriaceae</taxon>
        <taxon>Lasiosphaeria</taxon>
    </lineage>
</organism>
<evidence type="ECO:0000259" key="1">
    <source>
        <dbReference type="Pfam" id="PF06985"/>
    </source>
</evidence>
<dbReference type="PANTHER" id="PTHR24148">
    <property type="entry name" value="ANKYRIN REPEAT DOMAIN-CONTAINING PROTEIN 39 HOMOLOG-RELATED"/>
    <property type="match status" value="1"/>
</dbReference>
<feature type="domain" description="Heterokaryon incompatibility" evidence="1">
    <location>
        <begin position="99"/>
        <end position="171"/>
    </location>
</feature>
<sequence>MPPPPSIDRYSVDYVFTLLLKDVVLTMKDGEEIKLDLLQKEILATGEMKLSEMVIGGCEALAPNPFQRLHFRQPADLHGPTQGVSYSLSHYSLADAPTFYALSYVWGTGSFSERIQVDEKSLSVTSHLLAGLAVLKRQFGPTLFWIDTICIDKSNDAEKTDQISRMTNIYS</sequence>
<dbReference type="AlphaFoldDB" id="A0AA40B4N7"/>
<proteinExistence type="predicted"/>
<dbReference type="Pfam" id="PF06985">
    <property type="entry name" value="HET"/>
    <property type="match status" value="1"/>
</dbReference>
<dbReference type="EMBL" id="JAUIRO010000002">
    <property type="protein sequence ID" value="KAK0727542.1"/>
    <property type="molecule type" value="Genomic_DNA"/>
</dbReference>
<name>A0AA40B4N7_9PEZI</name>
<gene>
    <name evidence="2" type="ORF">B0T26DRAFT_799536</name>
</gene>
<dbReference type="Proteomes" id="UP001172101">
    <property type="component" value="Unassembled WGS sequence"/>
</dbReference>
<dbReference type="GeneID" id="85330245"/>
<comment type="caution">
    <text evidence="2">The sequence shown here is derived from an EMBL/GenBank/DDBJ whole genome shotgun (WGS) entry which is preliminary data.</text>
</comment>
<dbReference type="InterPro" id="IPR052895">
    <property type="entry name" value="HetReg/Transcr_Mod"/>
</dbReference>
<reference evidence="2" key="1">
    <citation type="submission" date="2023-06" db="EMBL/GenBank/DDBJ databases">
        <title>Genome-scale phylogeny and comparative genomics of the fungal order Sordariales.</title>
        <authorList>
            <consortium name="Lawrence Berkeley National Laboratory"/>
            <person name="Hensen N."/>
            <person name="Bonometti L."/>
            <person name="Westerberg I."/>
            <person name="Brannstrom I.O."/>
            <person name="Guillou S."/>
            <person name="Cros-Aarteil S."/>
            <person name="Calhoun S."/>
            <person name="Haridas S."/>
            <person name="Kuo A."/>
            <person name="Mondo S."/>
            <person name="Pangilinan J."/>
            <person name="Riley R."/>
            <person name="LaButti K."/>
            <person name="Andreopoulos B."/>
            <person name="Lipzen A."/>
            <person name="Chen C."/>
            <person name="Yanf M."/>
            <person name="Daum C."/>
            <person name="Ng V."/>
            <person name="Clum A."/>
            <person name="Steindorff A."/>
            <person name="Ohm R."/>
            <person name="Martin F."/>
            <person name="Silar P."/>
            <person name="Natvig D."/>
            <person name="Lalanne C."/>
            <person name="Gautier V."/>
            <person name="Ament-velasquez S.L."/>
            <person name="Kruys A."/>
            <person name="Hutchinson M.I."/>
            <person name="Powell A.J."/>
            <person name="Barry K."/>
            <person name="Miller A.N."/>
            <person name="Grigoriev I.V."/>
            <person name="Debuchy R."/>
            <person name="Gladieux P."/>
            <person name="Thoren M.H."/>
            <person name="Johannesson H."/>
        </authorList>
    </citation>
    <scope>NUCLEOTIDE SEQUENCE</scope>
    <source>
        <strain evidence="2">SMH2392-1A</strain>
    </source>
</reference>
<keyword evidence="3" id="KW-1185">Reference proteome</keyword>
<protein>
    <submittedName>
        <fullName evidence="2">Heterokaryon incompatibility protein-domain-containing protein</fullName>
    </submittedName>
</protein>
<dbReference type="RefSeq" id="XP_060300397.1">
    <property type="nucleotide sequence ID" value="XM_060446975.1"/>
</dbReference>
<accession>A0AA40B4N7</accession>